<dbReference type="InterPro" id="IPR051643">
    <property type="entry name" value="Transcr_Reg_ZincFinger"/>
</dbReference>
<dbReference type="InterPro" id="IPR036236">
    <property type="entry name" value="Znf_C2H2_sf"/>
</dbReference>
<keyword evidence="11" id="KW-1185">Reference proteome</keyword>
<dbReference type="Proteomes" id="UP001338582">
    <property type="component" value="Chromosome 5"/>
</dbReference>
<dbReference type="SUPFAM" id="SSF57667">
    <property type="entry name" value="beta-beta-alpha zinc fingers"/>
    <property type="match status" value="1"/>
</dbReference>
<dbReference type="GO" id="GO:0000981">
    <property type="term" value="F:DNA-binding transcription factor activity, RNA polymerase II-specific"/>
    <property type="evidence" value="ECO:0007669"/>
    <property type="project" value="TreeGrafter"/>
</dbReference>
<dbReference type="AlphaFoldDB" id="A0AAX4HDK3"/>
<evidence type="ECO:0000256" key="8">
    <source>
        <dbReference type="SAM" id="Phobius"/>
    </source>
</evidence>
<dbReference type="Gene3D" id="3.30.160.60">
    <property type="entry name" value="Classic Zinc Finger"/>
    <property type="match status" value="1"/>
</dbReference>
<evidence type="ECO:0000256" key="2">
    <source>
        <dbReference type="ARBA" id="ARBA00022723"/>
    </source>
</evidence>
<organism evidence="10 11">
    <name type="scientific">Australozyma saopauloensis</name>
    <dbReference type="NCBI Taxonomy" id="291208"/>
    <lineage>
        <taxon>Eukaryota</taxon>
        <taxon>Fungi</taxon>
        <taxon>Dikarya</taxon>
        <taxon>Ascomycota</taxon>
        <taxon>Saccharomycotina</taxon>
        <taxon>Pichiomycetes</taxon>
        <taxon>Metschnikowiaceae</taxon>
        <taxon>Australozyma</taxon>
    </lineage>
</organism>
<dbReference type="SMART" id="SM00355">
    <property type="entry name" value="ZnF_C2H2"/>
    <property type="match status" value="2"/>
</dbReference>
<keyword evidence="3 6" id="KW-0863">Zinc-finger</keyword>
<proteinExistence type="predicted"/>
<dbReference type="GO" id="GO:0000978">
    <property type="term" value="F:RNA polymerase II cis-regulatory region sequence-specific DNA binding"/>
    <property type="evidence" value="ECO:0007669"/>
    <property type="project" value="TreeGrafter"/>
</dbReference>
<keyword evidence="4" id="KW-0862">Zinc</keyword>
<gene>
    <name evidence="10" type="ORF">PUMCH_004062</name>
</gene>
<sequence>MNLISDLAGLVAQQISLSSLTLVSSLTYYMWFVGIVATVTFQYRRYIASKLRHAVKAEPAEKPKLLFPLIAEHTCIEKLSSNGSPCNENGPQPCSTGLTTRLLPFKNDKGEIDWVFSDDLAPGNDLDAFKVSPINRFVKNDVEPTSHLASNNATTVSSEIGLSPVTSASSNNDSLLGKKLRDLSVLQIHTPSSSSSEDHKDDDDENGDQNYQCPHCSSNFKMRGYLTRHLKKHLTQKAYKCPFHDNVQYKPDAEGSFKCHPTGGFSRRDTYKTHLKSRHFTYPRGTSTKDRTQTSGTCGMCGEWFQNAEIWTEIHIEGAECKFLPAGFKGKSRIKNRLKKQMARMMKEQKQQGHKTSPHYSSLKSEYQSPAFATPVSTVTPLFNSSANDLSDSPTQSVSSVGPSTVASTSAPYLATPQLLDLLQAAKHISRPHTAANMEQMASMDPLTRDPAFDSNLEDYDDEYCLDTEQMSYPMPLHNATMMHPDPYSNVGFPTQMSHIMSQYSH</sequence>
<dbReference type="PROSITE" id="PS00028">
    <property type="entry name" value="ZINC_FINGER_C2H2_1"/>
    <property type="match status" value="1"/>
</dbReference>
<keyword evidence="8" id="KW-1133">Transmembrane helix</keyword>
<dbReference type="EMBL" id="CP138898">
    <property type="protein sequence ID" value="WPK26702.1"/>
    <property type="molecule type" value="Genomic_DNA"/>
</dbReference>
<evidence type="ECO:0000259" key="9">
    <source>
        <dbReference type="PROSITE" id="PS50157"/>
    </source>
</evidence>
<keyword evidence="8" id="KW-0812">Transmembrane</keyword>
<dbReference type="PANTHER" id="PTHR24396">
    <property type="entry name" value="ZINC FINGER PROTEIN"/>
    <property type="match status" value="1"/>
</dbReference>
<evidence type="ECO:0000256" key="5">
    <source>
        <dbReference type="ARBA" id="ARBA00023242"/>
    </source>
</evidence>
<keyword evidence="8" id="KW-0472">Membrane</keyword>
<dbReference type="PANTHER" id="PTHR24396:SF19">
    <property type="entry name" value="FI01119P"/>
    <property type="match status" value="1"/>
</dbReference>
<evidence type="ECO:0000256" key="6">
    <source>
        <dbReference type="PROSITE-ProRule" id="PRU00042"/>
    </source>
</evidence>
<evidence type="ECO:0000256" key="4">
    <source>
        <dbReference type="ARBA" id="ARBA00022833"/>
    </source>
</evidence>
<feature type="transmembrane region" description="Helical" evidence="8">
    <location>
        <begin position="26"/>
        <end position="43"/>
    </location>
</feature>
<dbReference type="RefSeq" id="XP_062879082.1">
    <property type="nucleotide sequence ID" value="XM_063023012.1"/>
</dbReference>
<protein>
    <recommendedName>
        <fullName evidence="9">C2H2-type domain-containing protein</fullName>
    </recommendedName>
</protein>
<evidence type="ECO:0000256" key="7">
    <source>
        <dbReference type="SAM" id="MobiDB-lite"/>
    </source>
</evidence>
<evidence type="ECO:0000313" key="10">
    <source>
        <dbReference type="EMBL" id="WPK26702.1"/>
    </source>
</evidence>
<name>A0AAX4HDK3_9ASCO</name>
<reference evidence="10 11" key="1">
    <citation type="submission" date="2023-10" db="EMBL/GenBank/DDBJ databases">
        <title>Draft Genome Sequence of Candida saopaulonensis from a very Premature Infant with Sepsis.</title>
        <authorList>
            <person name="Ning Y."/>
            <person name="Dai R."/>
            <person name="Xiao M."/>
            <person name="Xu Y."/>
            <person name="Yan Q."/>
            <person name="Zhang L."/>
        </authorList>
    </citation>
    <scope>NUCLEOTIDE SEQUENCE [LARGE SCALE GENOMIC DNA]</scope>
    <source>
        <strain evidence="10 11">19XY460</strain>
    </source>
</reference>
<dbReference type="KEGG" id="asau:88175124"/>
<feature type="domain" description="C2H2-type" evidence="9">
    <location>
        <begin position="211"/>
        <end position="238"/>
    </location>
</feature>
<accession>A0AAX4HDK3</accession>
<keyword evidence="5" id="KW-0539">Nucleus</keyword>
<evidence type="ECO:0000313" key="11">
    <source>
        <dbReference type="Proteomes" id="UP001338582"/>
    </source>
</evidence>
<evidence type="ECO:0000256" key="3">
    <source>
        <dbReference type="ARBA" id="ARBA00022771"/>
    </source>
</evidence>
<feature type="region of interest" description="Disordered" evidence="7">
    <location>
        <begin position="189"/>
        <end position="212"/>
    </location>
</feature>
<comment type="subcellular location">
    <subcellularLocation>
        <location evidence="1">Nucleus</location>
    </subcellularLocation>
</comment>
<dbReference type="GO" id="GO:0008270">
    <property type="term" value="F:zinc ion binding"/>
    <property type="evidence" value="ECO:0007669"/>
    <property type="project" value="UniProtKB-KW"/>
</dbReference>
<dbReference type="PROSITE" id="PS50157">
    <property type="entry name" value="ZINC_FINGER_C2H2_2"/>
    <property type="match status" value="1"/>
</dbReference>
<dbReference type="GeneID" id="88175124"/>
<dbReference type="InterPro" id="IPR013087">
    <property type="entry name" value="Znf_C2H2_type"/>
</dbReference>
<keyword evidence="2" id="KW-0479">Metal-binding</keyword>
<dbReference type="GO" id="GO:0005634">
    <property type="term" value="C:nucleus"/>
    <property type="evidence" value="ECO:0007669"/>
    <property type="project" value="UniProtKB-SubCell"/>
</dbReference>
<evidence type="ECO:0000256" key="1">
    <source>
        <dbReference type="ARBA" id="ARBA00004123"/>
    </source>
</evidence>